<evidence type="ECO:0000256" key="4">
    <source>
        <dbReference type="ARBA" id="ARBA00023012"/>
    </source>
</evidence>
<dbReference type="Gene3D" id="3.40.50.2300">
    <property type="match status" value="2"/>
</dbReference>
<dbReference type="SUPFAM" id="SSF52172">
    <property type="entry name" value="CheY-like"/>
    <property type="match status" value="2"/>
</dbReference>
<dbReference type="SMART" id="SM00388">
    <property type="entry name" value="HisKA"/>
    <property type="match status" value="1"/>
</dbReference>
<feature type="modified residue" description="4-aspartylphosphate" evidence="5">
    <location>
        <position position="505"/>
    </location>
</feature>
<keyword evidence="3 5" id="KW-0597">Phosphoprotein</keyword>
<dbReference type="InterPro" id="IPR005467">
    <property type="entry name" value="His_kinase_dom"/>
</dbReference>
<feature type="modified residue" description="4-aspartylphosphate" evidence="5">
    <location>
        <position position="644"/>
    </location>
</feature>
<dbReference type="SMART" id="SM00448">
    <property type="entry name" value="REC"/>
    <property type="match status" value="2"/>
</dbReference>
<gene>
    <name evidence="9" type="ORF">GPA27_00480</name>
</gene>
<organism evidence="9 10">
    <name type="scientific">Aromatoleum toluolicum</name>
    <dbReference type="NCBI Taxonomy" id="90060"/>
    <lineage>
        <taxon>Bacteria</taxon>
        <taxon>Pseudomonadati</taxon>
        <taxon>Pseudomonadota</taxon>
        <taxon>Betaproteobacteria</taxon>
        <taxon>Rhodocyclales</taxon>
        <taxon>Rhodocyclaceae</taxon>
        <taxon>Aromatoleum</taxon>
    </lineage>
</organism>
<dbReference type="PROSITE" id="PS50109">
    <property type="entry name" value="HIS_KIN"/>
    <property type="match status" value="1"/>
</dbReference>
<dbReference type="CDD" id="cd00130">
    <property type="entry name" value="PAS"/>
    <property type="match status" value="1"/>
</dbReference>
<dbReference type="RefSeq" id="WP_169136700.1">
    <property type="nucleotide sequence ID" value="NZ_WTVS01000001.1"/>
</dbReference>
<evidence type="ECO:0000256" key="3">
    <source>
        <dbReference type="ARBA" id="ARBA00022553"/>
    </source>
</evidence>
<dbReference type="InterPro" id="IPR001789">
    <property type="entry name" value="Sig_transdc_resp-reg_receiver"/>
</dbReference>
<sequence>MTSALLNRQIAAAFGVSAEAPLKGVLDALQSAGLSDLAANLVNLLVEIEDTYNRHAEVERRAEKARRLVDCLDLTGDVLCEWDLVSRKIKQSSAWQRRFGIIDGTPVRCIEDWHAWILPDDRAMVGERLNTVLQGRAPLMEVEHRMRDQDEGWRWWLLRCRVTLRDGEGKPTRLLVLHRDITEQKRSEAALLRAKEAAETANRARGAFLANMSHEIRTPMNAVVGMTELVLDMALDDVQRGYLETVKSSADALLTIIDDVLDLSKIEAGRLELESVVFPLRNVLGDTIRGLAVSAHRKGLEVLLDVAPDVPDRLYGDPTRLRQILSNLVGNAIKFTERGEVAVEVSKLRHSGMSLYLQFIVRDTGVGIAPELHEQIFDAFMQGDPSTARRFGGTGLGLAITNRLVKLMDGQIWLESEPGGGSTFYFTSRVAADSNAAAPSFELPAGLKGRTALVVDDCPHALALIARMLQRLGLEVDTTDDASRVPALVAERASAGRPYDILLADGGMPPPGGLALAQEFDNVLLLLANHAQRQEFAYSGALPSRTHLVKPVFEDNLFDALRAAFDVVDLQRLELRRFDVDEAAAMGGDASDPLNVLLVEDTPVNQTLAVQLLTRAGHRVTVANNGLEALDWFEQQPFDLILMDVEMPLVDGMEATEKIRAREASRSWAVGEGQRQCYIAAVTAHAMQGDRERCLAVGMDDYISKPIRRQALNELLKRAIEHRRAPKGDLSLLQNWTG</sequence>
<dbReference type="EC" id="2.7.13.3" evidence="2"/>
<evidence type="ECO:0000256" key="2">
    <source>
        <dbReference type="ARBA" id="ARBA00012438"/>
    </source>
</evidence>
<dbReference type="InterPro" id="IPR036097">
    <property type="entry name" value="HisK_dim/P_sf"/>
</dbReference>
<dbReference type="Pfam" id="PF00512">
    <property type="entry name" value="HisKA"/>
    <property type="match status" value="1"/>
</dbReference>
<dbReference type="CDD" id="cd00156">
    <property type="entry name" value="REC"/>
    <property type="match status" value="1"/>
</dbReference>
<feature type="domain" description="Histidine kinase" evidence="6">
    <location>
        <begin position="211"/>
        <end position="432"/>
    </location>
</feature>
<dbReference type="SMART" id="SM00387">
    <property type="entry name" value="HATPase_c"/>
    <property type="match status" value="1"/>
</dbReference>
<dbReference type="InterPro" id="IPR035965">
    <property type="entry name" value="PAS-like_dom_sf"/>
</dbReference>
<comment type="catalytic activity">
    <reaction evidence="1">
        <text>ATP + protein L-histidine = ADP + protein N-phospho-L-histidine.</text>
        <dbReference type="EC" id="2.7.13.3"/>
    </reaction>
</comment>
<feature type="domain" description="Response regulatory" evidence="7">
    <location>
        <begin position="595"/>
        <end position="720"/>
    </location>
</feature>
<name>A0ABX1N9B8_9RHOO</name>
<evidence type="ECO:0000313" key="9">
    <source>
        <dbReference type="EMBL" id="NMF95880.1"/>
    </source>
</evidence>
<dbReference type="PANTHER" id="PTHR45339:SF1">
    <property type="entry name" value="HYBRID SIGNAL TRANSDUCTION HISTIDINE KINASE J"/>
    <property type="match status" value="1"/>
</dbReference>
<evidence type="ECO:0000259" key="6">
    <source>
        <dbReference type="PROSITE" id="PS50109"/>
    </source>
</evidence>
<dbReference type="InterPro" id="IPR011006">
    <property type="entry name" value="CheY-like_superfamily"/>
</dbReference>
<dbReference type="SUPFAM" id="SSF55785">
    <property type="entry name" value="PYP-like sensor domain (PAS domain)"/>
    <property type="match status" value="1"/>
</dbReference>
<protein>
    <recommendedName>
        <fullName evidence="2">histidine kinase</fullName>
        <ecNumber evidence="2">2.7.13.3</ecNumber>
    </recommendedName>
</protein>
<keyword evidence="10" id="KW-1185">Reference proteome</keyword>
<dbReference type="Pfam" id="PF00072">
    <property type="entry name" value="Response_reg"/>
    <property type="match status" value="1"/>
</dbReference>
<evidence type="ECO:0000259" key="7">
    <source>
        <dbReference type="PROSITE" id="PS50110"/>
    </source>
</evidence>
<dbReference type="EMBL" id="WTVS01000001">
    <property type="protein sequence ID" value="NMF95880.1"/>
    <property type="molecule type" value="Genomic_DNA"/>
</dbReference>
<dbReference type="CDD" id="cd16922">
    <property type="entry name" value="HATPase_EvgS-ArcB-TorS-like"/>
    <property type="match status" value="1"/>
</dbReference>
<dbReference type="InterPro" id="IPR003661">
    <property type="entry name" value="HisK_dim/P_dom"/>
</dbReference>
<reference evidence="9 10" key="1">
    <citation type="submission" date="2019-12" db="EMBL/GenBank/DDBJ databases">
        <title>Comparative genomics gives insights into the taxonomy of the Azoarcus-Aromatoleum group and reveals separate origins of nif in the plant-associated Azoarcus and non-plant-associated Aromatoleum sub-groups.</title>
        <authorList>
            <person name="Lafos M."/>
            <person name="Maluk M."/>
            <person name="Batista M."/>
            <person name="Junghare M."/>
            <person name="Carmona M."/>
            <person name="Faoro H."/>
            <person name="Cruz L.M."/>
            <person name="Battistoni F."/>
            <person name="De Souza E."/>
            <person name="Pedrosa F."/>
            <person name="Chen W.-M."/>
            <person name="Poole P.S."/>
            <person name="Dixon R.A."/>
            <person name="James E.K."/>
        </authorList>
    </citation>
    <scope>NUCLEOTIDE SEQUENCE [LARGE SCALE GENOMIC DNA]</scope>
    <source>
        <strain evidence="9 10">T</strain>
    </source>
</reference>
<dbReference type="PANTHER" id="PTHR45339">
    <property type="entry name" value="HYBRID SIGNAL TRANSDUCTION HISTIDINE KINASE J"/>
    <property type="match status" value="1"/>
</dbReference>
<dbReference type="SUPFAM" id="SSF55874">
    <property type="entry name" value="ATPase domain of HSP90 chaperone/DNA topoisomerase II/histidine kinase"/>
    <property type="match status" value="1"/>
</dbReference>
<dbReference type="PROSITE" id="PS50110">
    <property type="entry name" value="RESPONSE_REGULATORY"/>
    <property type="match status" value="2"/>
</dbReference>
<evidence type="ECO:0000313" key="10">
    <source>
        <dbReference type="Proteomes" id="UP000634522"/>
    </source>
</evidence>
<feature type="domain" description="Response regulatory" evidence="7">
    <location>
        <begin position="451"/>
        <end position="565"/>
    </location>
</feature>
<dbReference type="Gene3D" id="3.30.450.20">
    <property type="entry name" value="PAS domain"/>
    <property type="match status" value="1"/>
</dbReference>
<dbReference type="CDD" id="cd00082">
    <property type="entry name" value="HisKA"/>
    <property type="match status" value="1"/>
</dbReference>
<dbReference type="PRINTS" id="PR00344">
    <property type="entry name" value="BCTRLSENSOR"/>
</dbReference>
<dbReference type="InterPro" id="IPR036890">
    <property type="entry name" value="HATPase_C_sf"/>
</dbReference>
<dbReference type="Gene3D" id="1.10.287.130">
    <property type="match status" value="1"/>
</dbReference>
<evidence type="ECO:0000256" key="1">
    <source>
        <dbReference type="ARBA" id="ARBA00000085"/>
    </source>
</evidence>
<evidence type="ECO:0000259" key="8">
    <source>
        <dbReference type="PROSITE" id="PS50113"/>
    </source>
</evidence>
<dbReference type="InterPro" id="IPR013655">
    <property type="entry name" value="PAS_fold_3"/>
</dbReference>
<dbReference type="CDD" id="cd17546">
    <property type="entry name" value="REC_hyHK_CKI1_RcsC-like"/>
    <property type="match status" value="1"/>
</dbReference>
<feature type="domain" description="PAC" evidence="8">
    <location>
        <begin position="140"/>
        <end position="193"/>
    </location>
</feature>
<dbReference type="InterPro" id="IPR004358">
    <property type="entry name" value="Sig_transdc_His_kin-like_C"/>
</dbReference>
<accession>A0ABX1N9B8</accession>
<dbReference type="InterPro" id="IPR001610">
    <property type="entry name" value="PAC"/>
</dbReference>
<evidence type="ECO:0000256" key="5">
    <source>
        <dbReference type="PROSITE-ProRule" id="PRU00169"/>
    </source>
</evidence>
<dbReference type="InterPro" id="IPR000700">
    <property type="entry name" value="PAS-assoc_C"/>
</dbReference>
<proteinExistence type="predicted"/>
<dbReference type="Pfam" id="PF08447">
    <property type="entry name" value="PAS_3"/>
    <property type="match status" value="1"/>
</dbReference>
<dbReference type="SUPFAM" id="SSF47384">
    <property type="entry name" value="Homodimeric domain of signal transducing histidine kinase"/>
    <property type="match status" value="1"/>
</dbReference>
<dbReference type="InterPro" id="IPR000014">
    <property type="entry name" value="PAS"/>
</dbReference>
<dbReference type="Gene3D" id="3.30.565.10">
    <property type="entry name" value="Histidine kinase-like ATPase, C-terminal domain"/>
    <property type="match status" value="1"/>
</dbReference>
<comment type="caution">
    <text evidence="9">The sequence shown here is derived from an EMBL/GenBank/DDBJ whole genome shotgun (WGS) entry which is preliminary data.</text>
</comment>
<keyword evidence="4" id="KW-0902">Two-component regulatory system</keyword>
<dbReference type="PROSITE" id="PS50113">
    <property type="entry name" value="PAC"/>
    <property type="match status" value="1"/>
</dbReference>
<dbReference type="Proteomes" id="UP000634522">
    <property type="component" value="Unassembled WGS sequence"/>
</dbReference>
<dbReference type="Pfam" id="PF02518">
    <property type="entry name" value="HATPase_c"/>
    <property type="match status" value="1"/>
</dbReference>
<dbReference type="SMART" id="SM00086">
    <property type="entry name" value="PAC"/>
    <property type="match status" value="1"/>
</dbReference>
<dbReference type="InterPro" id="IPR003594">
    <property type="entry name" value="HATPase_dom"/>
</dbReference>